<dbReference type="Pfam" id="PF21089">
    <property type="entry name" value="PKS_DH_N"/>
    <property type="match status" value="1"/>
</dbReference>
<proteinExistence type="predicted"/>
<dbReference type="PANTHER" id="PTHR43775:SF51">
    <property type="entry name" value="INACTIVE PHENOLPHTHIOCEROL SYNTHESIS POLYKETIDE SYNTHASE TYPE I PKS1-RELATED"/>
    <property type="match status" value="1"/>
</dbReference>
<gene>
    <name evidence="13" type="ORF">G5C65_00600</name>
</gene>
<evidence type="ECO:0000256" key="5">
    <source>
        <dbReference type="ARBA" id="ARBA00023194"/>
    </source>
</evidence>
<dbReference type="PROSITE" id="PS50075">
    <property type="entry name" value="CARRIER"/>
    <property type="match status" value="2"/>
</dbReference>
<dbReference type="PROSITE" id="PS52019">
    <property type="entry name" value="PKS_MFAS_DH"/>
    <property type="match status" value="1"/>
</dbReference>
<feature type="domain" description="Carrier" evidence="10">
    <location>
        <begin position="858"/>
        <end position="933"/>
    </location>
</feature>
<comment type="pathway">
    <text evidence="1">Antibiotic biosynthesis.</text>
</comment>
<dbReference type="InterPro" id="IPR016039">
    <property type="entry name" value="Thiolase-like"/>
</dbReference>
<organism evidence="13 14">
    <name type="scientific">Streptomyces boncukensis</name>
    <dbReference type="NCBI Taxonomy" id="2711219"/>
    <lineage>
        <taxon>Bacteria</taxon>
        <taxon>Bacillati</taxon>
        <taxon>Actinomycetota</taxon>
        <taxon>Actinomycetes</taxon>
        <taxon>Kitasatosporales</taxon>
        <taxon>Streptomycetaceae</taxon>
        <taxon>Streptomyces</taxon>
    </lineage>
</organism>
<dbReference type="GO" id="GO:0004312">
    <property type="term" value="F:fatty acid synthase activity"/>
    <property type="evidence" value="ECO:0007669"/>
    <property type="project" value="TreeGrafter"/>
</dbReference>
<dbReference type="SUPFAM" id="SSF47336">
    <property type="entry name" value="ACP-like"/>
    <property type="match status" value="2"/>
</dbReference>
<dbReference type="InterPro" id="IPR049900">
    <property type="entry name" value="PKS_mFAS_DH"/>
</dbReference>
<evidence type="ECO:0000313" key="13">
    <source>
        <dbReference type="EMBL" id="NGO66885.1"/>
    </source>
</evidence>
<accession>A0A6G4WNW0</accession>
<dbReference type="InterPro" id="IPR049552">
    <property type="entry name" value="PKS_DH_N"/>
</dbReference>
<dbReference type="SMART" id="SM00826">
    <property type="entry name" value="PKS_DH"/>
    <property type="match status" value="1"/>
</dbReference>
<feature type="region of interest" description="Disordered" evidence="9">
    <location>
        <begin position="931"/>
        <end position="973"/>
    </location>
</feature>
<keyword evidence="14" id="KW-1185">Reference proteome</keyword>
<dbReference type="InterPro" id="IPR016035">
    <property type="entry name" value="Acyl_Trfase/lysoPLipase"/>
</dbReference>
<evidence type="ECO:0000259" key="10">
    <source>
        <dbReference type="PROSITE" id="PS50075"/>
    </source>
</evidence>
<evidence type="ECO:0000256" key="8">
    <source>
        <dbReference type="PROSITE-ProRule" id="PRU01363"/>
    </source>
</evidence>
<feature type="domain" description="PKS/mFAS DH" evidence="12">
    <location>
        <begin position="149"/>
        <end position="421"/>
    </location>
</feature>
<sequence length="1661" mass="173994">MFSSVLGRWVEGAELDGAYWYRNLRQQVGFADAVRALLDLGHRTVVEVSAHPVLTGAVQDLVDDHGADGAAVVSTLRRDEGGPARFHRSLAELWVRGVDVDWAPVFDGVTPPEEPADLPTYAFQHQRYWLSAPPVGNTVTGAGLAAPGHPLLDAELTMANGGTRVFTGRLDVRRQPWLAEHRVGGVLIVPGTAWLDLLFHIGDRVGSPTVEELTVLAPTTLPESGGTDVQVVVEAPGGDERGERHVTIHTRGGPQDEDAWTETANATLTAPDSPAAAEVGAWPPPGARAVDLDGFYDGLAADYGPAFRAVESVLRDAEATYAEVRLGETGDDDGYGAHPVLLDALLHPLDVSGLLGEPGQSRLAFSWSGCRLYATGARSVRVRLASAGADAVSLTAVDEAGLPVVSVDRLTVRPVGAEALRRPLSAADLLFDVSWQRAEPSAAVPEWAFFEDVREAAQLPPVVVRTPDTGSAQGPLPERVRTAGLRVLRDLQEWLADPRAAESRLVLATRPGRLVTEPLRGLLRTAAAEHPGRFGLLALDRPERDAIEAGLAVDEPEVSVREGSAFVPRLSRVPAPDEPGSLEGETVLVTGATGGLGRRVTEHLVHAHGVAELILVSRGGAEQDWVDRLAAAGTTVRSFAADVRDREALAGIVGAAADRLTAVVHTAGVVDDGVLTGLDEHKWHTVLRTKVDAAWHLHELTEHLPLKAFVLYSAAAATFGNAGQGNYTTANAFLDALARHRAARGLPAQSLAWGLWEGGAGMGSRLGAADRARMARQGTRGFPAEQGLAAFDAALAVDRPALVPVRLDQEALRTGEEVPPLLRALVPARTRRRDLRRDDGAAARDDGFAALPPERREARLLDLVRTATATVVGHRTGDDVPAGTAFQDLGIDSLLAVELRNRLNKATGTRLPATLVFDHPTPQDLAVHLTGLLGDEGGTGQESAGQEPAGQEPAVREPAAVPEGRPGEAGAADDPIAIVAMGCRLPGGVESPEDLWRLVEAGGSGISAFPADRGWLPDPVLGADSGIEQAGGFLDGATAFDAELFQLSPREAETMDPQQRQLLEVAWETIESAGMDPTAVRGRRIGVFAGLVHNGYADRAELEGHLGVGTVSSVATGRIAYTFGLEGPAVTVDTACSSSLVALHLAAQSVRSGDSDLALAGGVAVMASPETFATYVRQGALAPDGRCKSFAEGADGMSMSEGVALVMLERLSDARREGHRVLAVLRGSAVNQDGASNGLTAPSGRAQERVIRQALANARTAPGDVDAVEGHGTGTPLGDPIEVNALLAAYGQDRDPQRPLRLGSVKSNIGHSQAAGGVAGVIKMVQAIRQGVLPPTLHVDEPTSGGAWESGAVELVTEATPWPEVNRPRRAGVSSFGVSGTNAHVILEQAPDEGPAEGEGTGAPEERPAVPSAVPWTLSGRTPEALRAQAGRLAAHLTRHPGSDPLDVGFSLALKAGLEHRAVVTARTGGGAEALDALEALRALAAGERHPALALDQADDPGLPAWFASLGARRTELPAYAFQRQRYWLAPEGPAAAGDGAAEAAPAGLDADPAGPEALRRRLAGLGDGARRELLADLVRELLADFVEDGLAPGVPDDGNFFELTGLSSLQSVQFRNRLNEIVGRRLPVTIVFNNPTPASLAESLQEWLGKDGGARTAGGA</sequence>
<dbReference type="InterPro" id="IPR049551">
    <property type="entry name" value="PKS_DH_C"/>
</dbReference>
<dbReference type="SUPFAM" id="SSF52151">
    <property type="entry name" value="FabD/lysophospholipase-like"/>
    <property type="match status" value="1"/>
</dbReference>
<dbReference type="SMART" id="SM00823">
    <property type="entry name" value="PKS_PP"/>
    <property type="match status" value="2"/>
</dbReference>
<dbReference type="GO" id="GO:0006633">
    <property type="term" value="P:fatty acid biosynthetic process"/>
    <property type="evidence" value="ECO:0007669"/>
    <property type="project" value="InterPro"/>
</dbReference>
<keyword evidence="5" id="KW-0045">Antibiotic biosynthesis</keyword>
<dbReference type="Pfam" id="PF00109">
    <property type="entry name" value="ketoacyl-synt"/>
    <property type="match status" value="1"/>
</dbReference>
<name>A0A6G4WNW0_9ACTN</name>
<dbReference type="InterPro" id="IPR001227">
    <property type="entry name" value="Ac_transferase_dom_sf"/>
</dbReference>
<dbReference type="PANTHER" id="PTHR43775">
    <property type="entry name" value="FATTY ACID SYNTHASE"/>
    <property type="match status" value="1"/>
</dbReference>
<feature type="domain" description="Carrier" evidence="10">
    <location>
        <begin position="1573"/>
        <end position="1649"/>
    </location>
</feature>
<dbReference type="InterPro" id="IPR036736">
    <property type="entry name" value="ACP-like_sf"/>
</dbReference>
<feature type="active site" description="Proton donor; for dehydratase activity" evidence="8">
    <location>
        <position position="343"/>
    </location>
</feature>
<dbReference type="InterPro" id="IPR013968">
    <property type="entry name" value="PKS_KR"/>
</dbReference>
<keyword evidence="4" id="KW-0808">Transferase</keyword>
<dbReference type="GO" id="GO:0004315">
    <property type="term" value="F:3-oxoacyl-[acyl-carrier-protein] synthase activity"/>
    <property type="evidence" value="ECO:0007669"/>
    <property type="project" value="InterPro"/>
</dbReference>
<dbReference type="GO" id="GO:0033068">
    <property type="term" value="P:macrolide biosynthetic process"/>
    <property type="evidence" value="ECO:0007669"/>
    <property type="project" value="UniProtKB-ARBA"/>
</dbReference>
<dbReference type="Pfam" id="PF00698">
    <property type="entry name" value="Acyl_transf_1"/>
    <property type="match status" value="1"/>
</dbReference>
<dbReference type="InterPro" id="IPR014031">
    <property type="entry name" value="Ketoacyl_synth_C"/>
</dbReference>
<dbReference type="InterPro" id="IPR009081">
    <property type="entry name" value="PP-bd_ACP"/>
</dbReference>
<evidence type="ECO:0000313" key="14">
    <source>
        <dbReference type="Proteomes" id="UP000477722"/>
    </source>
</evidence>
<keyword evidence="3" id="KW-0597">Phosphoprotein</keyword>
<dbReference type="PROSITE" id="PS00606">
    <property type="entry name" value="KS3_1"/>
    <property type="match status" value="1"/>
</dbReference>
<dbReference type="SMART" id="SM01294">
    <property type="entry name" value="PKS_PP_betabranch"/>
    <property type="match status" value="1"/>
</dbReference>
<dbReference type="Proteomes" id="UP000477722">
    <property type="component" value="Unassembled WGS sequence"/>
</dbReference>
<dbReference type="Pfam" id="PF08659">
    <property type="entry name" value="KR"/>
    <property type="match status" value="1"/>
</dbReference>
<feature type="region of interest" description="N-terminal hotdog fold" evidence="8">
    <location>
        <begin position="149"/>
        <end position="275"/>
    </location>
</feature>
<reference evidence="13 14" key="1">
    <citation type="submission" date="2020-02" db="EMBL/GenBank/DDBJ databases">
        <title>Whole-genome analyses of novel actinobacteria.</title>
        <authorList>
            <person name="Sahin N."/>
            <person name="Tatar D."/>
        </authorList>
    </citation>
    <scope>NUCLEOTIDE SEQUENCE [LARGE SCALE GENOMIC DNA]</scope>
    <source>
        <strain evidence="13 14">SB3404</strain>
    </source>
</reference>
<dbReference type="Gene3D" id="3.40.366.10">
    <property type="entry name" value="Malonyl-Coenzyme A Acyl Carrier Protein, domain 2"/>
    <property type="match status" value="1"/>
</dbReference>
<dbReference type="FunFam" id="1.10.1200.10:FF:000007">
    <property type="entry name" value="Probable polyketide synthase pks17"/>
    <property type="match status" value="1"/>
</dbReference>
<dbReference type="InterPro" id="IPR020806">
    <property type="entry name" value="PKS_PP-bd"/>
</dbReference>
<dbReference type="CDD" id="cd00833">
    <property type="entry name" value="PKS"/>
    <property type="match status" value="1"/>
</dbReference>
<dbReference type="Gene3D" id="3.40.47.10">
    <property type="match status" value="1"/>
</dbReference>
<dbReference type="Pfam" id="PF16197">
    <property type="entry name" value="KAsynt_C_assoc"/>
    <property type="match status" value="1"/>
</dbReference>
<dbReference type="Pfam" id="PF14765">
    <property type="entry name" value="PS-DH"/>
    <property type="match status" value="1"/>
</dbReference>
<evidence type="ECO:0000256" key="4">
    <source>
        <dbReference type="ARBA" id="ARBA00022679"/>
    </source>
</evidence>
<keyword evidence="6" id="KW-0511">Multifunctional enzyme</keyword>
<dbReference type="FunFam" id="3.40.47.10:FF:000019">
    <property type="entry name" value="Polyketide synthase type I"/>
    <property type="match status" value="1"/>
</dbReference>
<dbReference type="InterPro" id="IPR014030">
    <property type="entry name" value="Ketoacyl_synth_N"/>
</dbReference>
<feature type="active site" description="Proton acceptor; for dehydratase activity" evidence="8">
    <location>
        <position position="181"/>
    </location>
</feature>
<dbReference type="InterPro" id="IPR020841">
    <property type="entry name" value="PKS_Beta-ketoAc_synthase_dom"/>
</dbReference>
<dbReference type="InterPro" id="IPR006162">
    <property type="entry name" value="Ppantetheine_attach_site"/>
</dbReference>
<dbReference type="InterPro" id="IPR014043">
    <property type="entry name" value="Acyl_transferase_dom"/>
</dbReference>
<evidence type="ECO:0000256" key="2">
    <source>
        <dbReference type="ARBA" id="ARBA00022450"/>
    </source>
</evidence>
<dbReference type="EMBL" id="JAAKZZ010000002">
    <property type="protein sequence ID" value="NGO66885.1"/>
    <property type="molecule type" value="Genomic_DNA"/>
</dbReference>
<dbReference type="SMART" id="SM00825">
    <property type="entry name" value="PKS_KS"/>
    <property type="match status" value="1"/>
</dbReference>
<dbReference type="Pfam" id="PF02801">
    <property type="entry name" value="Ketoacyl-synt_C"/>
    <property type="match status" value="1"/>
</dbReference>
<protein>
    <submittedName>
        <fullName evidence="13">SDR family NAD(P)-dependent oxidoreductase</fullName>
    </submittedName>
</protein>
<dbReference type="Gene3D" id="1.10.1200.10">
    <property type="entry name" value="ACP-like"/>
    <property type="match status" value="2"/>
</dbReference>
<dbReference type="Gene3D" id="3.10.129.110">
    <property type="entry name" value="Polyketide synthase dehydratase"/>
    <property type="match status" value="1"/>
</dbReference>
<feature type="region of interest" description="C-terminal hotdog fold" evidence="8">
    <location>
        <begin position="287"/>
        <end position="421"/>
    </location>
</feature>
<feature type="region of interest" description="Disordered" evidence="9">
    <location>
        <begin position="1391"/>
        <end position="1417"/>
    </location>
</feature>
<evidence type="ECO:0000256" key="7">
    <source>
        <dbReference type="ARBA" id="ARBA00023315"/>
    </source>
</evidence>
<dbReference type="InterPro" id="IPR020807">
    <property type="entry name" value="PKS_DH"/>
</dbReference>
<dbReference type="InterPro" id="IPR032821">
    <property type="entry name" value="PKS_assoc"/>
</dbReference>
<dbReference type="Gene3D" id="3.40.50.720">
    <property type="entry name" value="NAD(P)-binding Rossmann-like Domain"/>
    <property type="match status" value="1"/>
</dbReference>
<dbReference type="InterPro" id="IPR036291">
    <property type="entry name" value="NAD(P)-bd_dom_sf"/>
</dbReference>
<evidence type="ECO:0000256" key="1">
    <source>
        <dbReference type="ARBA" id="ARBA00004792"/>
    </source>
</evidence>
<dbReference type="Pfam" id="PF00550">
    <property type="entry name" value="PP-binding"/>
    <property type="match status" value="2"/>
</dbReference>
<feature type="domain" description="Ketosynthase family 3 (KS3)" evidence="11">
    <location>
        <begin position="973"/>
        <end position="1389"/>
    </location>
</feature>
<dbReference type="InterPro" id="IPR018201">
    <property type="entry name" value="Ketoacyl_synth_AS"/>
</dbReference>
<evidence type="ECO:0000259" key="12">
    <source>
        <dbReference type="PROSITE" id="PS52019"/>
    </source>
</evidence>
<dbReference type="Gene3D" id="3.30.70.3290">
    <property type="match status" value="2"/>
</dbReference>
<evidence type="ECO:0000256" key="9">
    <source>
        <dbReference type="SAM" id="MobiDB-lite"/>
    </source>
</evidence>
<dbReference type="InterPro" id="IPR042104">
    <property type="entry name" value="PKS_dehydratase_sf"/>
</dbReference>
<dbReference type="GO" id="GO:0031177">
    <property type="term" value="F:phosphopantetheine binding"/>
    <property type="evidence" value="ECO:0007669"/>
    <property type="project" value="InterPro"/>
</dbReference>
<dbReference type="CDD" id="cd08956">
    <property type="entry name" value="KR_3_FAS_SDR_x"/>
    <property type="match status" value="1"/>
</dbReference>
<dbReference type="PROSITE" id="PS52004">
    <property type="entry name" value="KS3_2"/>
    <property type="match status" value="1"/>
</dbReference>
<dbReference type="SUPFAM" id="SSF51735">
    <property type="entry name" value="NAD(P)-binding Rossmann-fold domains"/>
    <property type="match status" value="2"/>
</dbReference>
<evidence type="ECO:0000256" key="6">
    <source>
        <dbReference type="ARBA" id="ARBA00023268"/>
    </source>
</evidence>
<dbReference type="SUPFAM" id="SSF53901">
    <property type="entry name" value="Thiolase-like"/>
    <property type="match status" value="1"/>
</dbReference>
<dbReference type="SMART" id="SM00822">
    <property type="entry name" value="PKS_KR"/>
    <property type="match status" value="1"/>
</dbReference>
<evidence type="ECO:0000259" key="11">
    <source>
        <dbReference type="PROSITE" id="PS52004"/>
    </source>
</evidence>
<dbReference type="PROSITE" id="PS00012">
    <property type="entry name" value="PHOSPHOPANTETHEINE"/>
    <property type="match status" value="1"/>
</dbReference>
<dbReference type="InterPro" id="IPR050091">
    <property type="entry name" value="PKS_NRPS_Biosynth_Enz"/>
</dbReference>
<keyword evidence="7" id="KW-0012">Acyltransferase</keyword>
<keyword evidence="2" id="KW-0596">Phosphopantetheine</keyword>
<comment type="caution">
    <text evidence="13">The sequence shown here is derived from an EMBL/GenBank/DDBJ whole genome shotgun (WGS) entry which is preliminary data.</text>
</comment>
<dbReference type="InterPro" id="IPR057326">
    <property type="entry name" value="KR_dom"/>
</dbReference>
<evidence type="ECO:0000256" key="3">
    <source>
        <dbReference type="ARBA" id="ARBA00022553"/>
    </source>
</evidence>